<dbReference type="InterPro" id="IPR037682">
    <property type="entry name" value="TonB_C"/>
</dbReference>
<sequence length="229" mass="25364">MQKSIKNHLPAPSFWLSLLMHSLLLLYFSLVLVSPVPKNQKSPHLYVPSYVYTGKTPHQQQTASASSIKTQSEDAGTQRLTKKTDTTRSETEMGVRPKSMLAASFSALQQMQQESITSSLQTLKDIEPIYLVGDYNQVADPLVKLLGKALSANFKYPKMAGEFGIKGRVVIGMTLHPEGYFSDVQILRSSQHQDLDAAALYAVNQAPRVKGADRFLSAPKRFVIGFVFS</sequence>
<feature type="region of interest" description="Disordered" evidence="10">
    <location>
        <begin position="61"/>
        <end position="93"/>
    </location>
</feature>
<gene>
    <name evidence="13" type="ORF">C8D86_10342</name>
</gene>
<dbReference type="PANTHER" id="PTHR33446:SF2">
    <property type="entry name" value="PROTEIN TONB"/>
    <property type="match status" value="1"/>
</dbReference>
<protein>
    <submittedName>
        <fullName evidence="13">TonB family protein</fullName>
    </submittedName>
</protein>
<name>A0A370GWP1_9COXI</name>
<comment type="caution">
    <text evidence="13">The sequence shown here is derived from an EMBL/GenBank/DDBJ whole genome shotgun (WGS) entry which is preliminary data.</text>
</comment>
<dbReference type="AlphaFoldDB" id="A0A370GWP1"/>
<dbReference type="PROSITE" id="PS52015">
    <property type="entry name" value="TONB_CTD"/>
    <property type="match status" value="1"/>
</dbReference>
<keyword evidence="14" id="KW-1185">Reference proteome</keyword>
<dbReference type="PANTHER" id="PTHR33446">
    <property type="entry name" value="PROTEIN TONB-RELATED"/>
    <property type="match status" value="1"/>
</dbReference>
<dbReference type="InterPro" id="IPR006260">
    <property type="entry name" value="TonB/TolA_C"/>
</dbReference>
<evidence type="ECO:0000313" key="13">
    <source>
        <dbReference type="EMBL" id="RDI48077.1"/>
    </source>
</evidence>
<dbReference type="GO" id="GO:0031992">
    <property type="term" value="F:energy transducer activity"/>
    <property type="evidence" value="ECO:0007669"/>
    <property type="project" value="TreeGrafter"/>
</dbReference>
<reference evidence="13 14" key="1">
    <citation type="submission" date="2018-07" db="EMBL/GenBank/DDBJ databases">
        <title>Genomic Encyclopedia of Type Strains, Phase IV (KMG-IV): sequencing the most valuable type-strain genomes for metagenomic binning, comparative biology and taxonomic classification.</title>
        <authorList>
            <person name="Goeker M."/>
        </authorList>
    </citation>
    <scope>NUCLEOTIDE SEQUENCE [LARGE SCALE GENOMIC DNA]</scope>
    <source>
        <strain evidence="13 14">DSM 16500</strain>
    </source>
</reference>
<dbReference type="EMBL" id="QQAX01000003">
    <property type="protein sequence ID" value="RDI48077.1"/>
    <property type="molecule type" value="Genomic_DNA"/>
</dbReference>
<keyword evidence="8 11" id="KW-1133">Transmembrane helix</keyword>
<evidence type="ECO:0000256" key="1">
    <source>
        <dbReference type="ARBA" id="ARBA00004383"/>
    </source>
</evidence>
<dbReference type="Proteomes" id="UP000254720">
    <property type="component" value="Unassembled WGS sequence"/>
</dbReference>
<keyword evidence="6 11" id="KW-0812">Transmembrane</keyword>
<dbReference type="InterPro" id="IPR051045">
    <property type="entry name" value="TonB-dependent_transducer"/>
</dbReference>
<dbReference type="GO" id="GO:0055085">
    <property type="term" value="P:transmembrane transport"/>
    <property type="evidence" value="ECO:0007669"/>
    <property type="project" value="InterPro"/>
</dbReference>
<dbReference type="OrthoDB" id="6077935at2"/>
<feature type="domain" description="TonB C-terminal" evidence="12">
    <location>
        <begin position="141"/>
        <end position="229"/>
    </location>
</feature>
<dbReference type="NCBIfam" id="TIGR01352">
    <property type="entry name" value="tonB_Cterm"/>
    <property type="match status" value="1"/>
</dbReference>
<evidence type="ECO:0000256" key="3">
    <source>
        <dbReference type="ARBA" id="ARBA00022448"/>
    </source>
</evidence>
<feature type="compositionally biased region" description="Polar residues" evidence="10">
    <location>
        <begin position="61"/>
        <end position="79"/>
    </location>
</feature>
<evidence type="ECO:0000256" key="2">
    <source>
        <dbReference type="ARBA" id="ARBA00006555"/>
    </source>
</evidence>
<evidence type="ECO:0000256" key="4">
    <source>
        <dbReference type="ARBA" id="ARBA00022475"/>
    </source>
</evidence>
<keyword evidence="9 11" id="KW-0472">Membrane</keyword>
<organism evidence="13 14">
    <name type="scientific">Aquicella lusitana</name>
    <dbReference type="NCBI Taxonomy" id="254246"/>
    <lineage>
        <taxon>Bacteria</taxon>
        <taxon>Pseudomonadati</taxon>
        <taxon>Pseudomonadota</taxon>
        <taxon>Gammaproteobacteria</taxon>
        <taxon>Legionellales</taxon>
        <taxon>Coxiellaceae</taxon>
        <taxon>Aquicella</taxon>
    </lineage>
</organism>
<evidence type="ECO:0000256" key="8">
    <source>
        <dbReference type="ARBA" id="ARBA00022989"/>
    </source>
</evidence>
<dbReference type="RefSeq" id="WP_114833556.1">
    <property type="nucleotide sequence ID" value="NZ_LR699114.1"/>
</dbReference>
<comment type="similarity">
    <text evidence="2">Belongs to the TonB family.</text>
</comment>
<dbReference type="GO" id="GO:0015031">
    <property type="term" value="P:protein transport"/>
    <property type="evidence" value="ECO:0007669"/>
    <property type="project" value="UniProtKB-KW"/>
</dbReference>
<feature type="transmembrane region" description="Helical" evidence="11">
    <location>
        <begin position="12"/>
        <end position="33"/>
    </location>
</feature>
<keyword evidence="4" id="KW-1003">Cell membrane</keyword>
<dbReference type="SUPFAM" id="SSF74653">
    <property type="entry name" value="TolA/TonB C-terminal domain"/>
    <property type="match status" value="1"/>
</dbReference>
<proteinExistence type="inferred from homology"/>
<feature type="compositionally biased region" description="Basic and acidic residues" evidence="10">
    <location>
        <begin position="82"/>
        <end position="93"/>
    </location>
</feature>
<evidence type="ECO:0000256" key="9">
    <source>
        <dbReference type="ARBA" id="ARBA00023136"/>
    </source>
</evidence>
<evidence type="ECO:0000256" key="10">
    <source>
        <dbReference type="SAM" id="MobiDB-lite"/>
    </source>
</evidence>
<evidence type="ECO:0000256" key="11">
    <source>
        <dbReference type="SAM" id="Phobius"/>
    </source>
</evidence>
<evidence type="ECO:0000256" key="7">
    <source>
        <dbReference type="ARBA" id="ARBA00022927"/>
    </source>
</evidence>
<keyword evidence="7" id="KW-0653">Protein transport</keyword>
<evidence type="ECO:0000256" key="5">
    <source>
        <dbReference type="ARBA" id="ARBA00022519"/>
    </source>
</evidence>
<keyword evidence="5" id="KW-0997">Cell inner membrane</keyword>
<evidence type="ECO:0000256" key="6">
    <source>
        <dbReference type="ARBA" id="ARBA00022692"/>
    </source>
</evidence>
<comment type="subcellular location">
    <subcellularLocation>
        <location evidence="1">Cell inner membrane</location>
        <topology evidence="1">Single-pass membrane protein</topology>
        <orientation evidence="1">Periplasmic side</orientation>
    </subcellularLocation>
</comment>
<dbReference type="Pfam" id="PF03544">
    <property type="entry name" value="TonB_C"/>
    <property type="match status" value="1"/>
</dbReference>
<accession>A0A370GWP1</accession>
<keyword evidence="3" id="KW-0813">Transport</keyword>
<evidence type="ECO:0000313" key="14">
    <source>
        <dbReference type="Proteomes" id="UP000254720"/>
    </source>
</evidence>
<dbReference type="Gene3D" id="3.30.1150.10">
    <property type="match status" value="1"/>
</dbReference>
<evidence type="ECO:0000259" key="12">
    <source>
        <dbReference type="PROSITE" id="PS52015"/>
    </source>
</evidence>
<dbReference type="GO" id="GO:0098797">
    <property type="term" value="C:plasma membrane protein complex"/>
    <property type="evidence" value="ECO:0007669"/>
    <property type="project" value="TreeGrafter"/>
</dbReference>